<evidence type="ECO:0000313" key="2">
    <source>
        <dbReference type="EMBL" id="KAI1704456.1"/>
    </source>
</evidence>
<reference evidence="2" key="1">
    <citation type="submission" date="2022-01" db="EMBL/GenBank/DDBJ databases">
        <title>Genome Sequence Resource for Two Populations of Ditylenchus destructor, the Migratory Endoparasitic Phytonematode.</title>
        <authorList>
            <person name="Zhang H."/>
            <person name="Lin R."/>
            <person name="Xie B."/>
        </authorList>
    </citation>
    <scope>NUCLEOTIDE SEQUENCE</scope>
    <source>
        <strain evidence="2">BazhouSP</strain>
    </source>
</reference>
<evidence type="ECO:0000313" key="3">
    <source>
        <dbReference type="Proteomes" id="UP001201812"/>
    </source>
</evidence>
<name>A0AAD4R235_9BILA</name>
<comment type="caution">
    <text evidence="2">The sequence shown here is derived from an EMBL/GenBank/DDBJ whole genome shotgun (WGS) entry which is preliminary data.</text>
</comment>
<protein>
    <submittedName>
        <fullName evidence="2">Uncharacterized protein</fullName>
    </submittedName>
</protein>
<sequence length="84" mass="9572">MANDEDTIWLSSNTTIETVVGEKPLPPESGKIIQNVFLAGIMLIQISFMWAPRKRAMKTRKRTPPYCLPFEKLAFGGFRDETQL</sequence>
<proteinExistence type="predicted"/>
<feature type="transmembrane region" description="Helical" evidence="1">
    <location>
        <begin position="32"/>
        <end position="51"/>
    </location>
</feature>
<keyword evidence="3" id="KW-1185">Reference proteome</keyword>
<gene>
    <name evidence="2" type="ORF">DdX_14216</name>
</gene>
<accession>A0AAD4R235</accession>
<evidence type="ECO:0000256" key="1">
    <source>
        <dbReference type="SAM" id="Phobius"/>
    </source>
</evidence>
<dbReference type="EMBL" id="JAKKPZ010000067">
    <property type="protein sequence ID" value="KAI1704456.1"/>
    <property type="molecule type" value="Genomic_DNA"/>
</dbReference>
<dbReference type="Proteomes" id="UP001201812">
    <property type="component" value="Unassembled WGS sequence"/>
</dbReference>
<keyword evidence="1" id="KW-1133">Transmembrane helix</keyword>
<organism evidence="2 3">
    <name type="scientific">Ditylenchus destructor</name>
    <dbReference type="NCBI Taxonomy" id="166010"/>
    <lineage>
        <taxon>Eukaryota</taxon>
        <taxon>Metazoa</taxon>
        <taxon>Ecdysozoa</taxon>
        <taxon>Nematoda</taxon>
        <taxon>Chromadorea</taxon>
        <taxon>Rhabditida</taxon>
        <taxon>Tylenchina</taxon>
        <taxon>Tylenchomorpha</taxon>
        <taxon>Sphaerularioidea</taxon>
        <taxon>Anguinidae</taxon>
        <taxon>Anguininae</taxon>
        <taxon>Ditylenchus</taxon>
    </lineage>
</organism>
<dbReference type="AlphaFoldDB" id="A0AAD4R235"/>
<keyword evidence="1" id="KW-0472">Membrane</keyword>
<keyword evidence="1" id="KW-0812">Transmembrane</keyword>